<reference evidence="1 2" key="1">
    <citation type="submission" date="2017-04" db="EMBL/GenBank/DDBJ databases">
        <authorList>
            <person name="Afonso C.L."/>
            <person name="Miller P.J."/>
            <person name="Scott M.A."/>
            <person name="Spackman E."/>
            <person name="Goraichik I."/>
            <person name="Dimitrov K.M."/>
            <person name="Suarez D.L."/>
            <person name="Swayne D.E."/>
        </authorList>
    </citation>
    <scope>NUCLEOTIDE SEQUENCE [LARGE SCALE GENOMIC DNA]</scope>
    <source>
        <strain evidence="1 2">N3/975</strain>
    </source>
</reference>
<gene>
    <name evidence="1" type="ORF">SAMN05661091_1507</name>
</gene>
<evidence type="ECO:0000313" key="2">
    <source>
        <dbReference type="Proteomes" id="UP000192940"/>
    </source>
</evidence>
<evidence type="ECO:0000313" key="1">
    <source>
        <dbReference type="EMBL" id="SMF77983.1"/>
    </source>
</evidence>
<proteinExistence type="predicted"/>
<organism evidence="1 2">
    <name type="scientific">Paenibacillus uliginis N3/975</name>
    <dbReference type="NCBI Taxonomy" id="1313296"/>
    <lineage>
        <taxon>Bacteria</taxon>
        <taxon>Bacillati</taxon>
        <taxon>Bacillota</taxon>
        <taxon>Bacilli</taxon>
        <taxon>Bacillales</taxon>
        <taxon>Paenibacillaceae</taxon>
        <taxon>Paenibacillus</taxon>
    </lineage>
</organism>
<name>A0A1X7H1J2_9BACL</name>
<dbReference type="STRING" id="1313296.SAMN05661091_1507"/>
<dbReference type="SUPFAM" id="SSF88659">
    <property type="entry name" value="Sigma3 and sigma4 domains of RNA polymerase sigma factors"/>
    <property type="match status" value="1"/>
</dbReference>
<dbReference type="InterPro" id="IPR013324">
    <property type="entry name" value="RNA_pol_sigma_r3/r4-like"/>
</dbReference>
<sequence length="215" mass="25435">MAVSWPSLNHSNVERITVSPQKFLLFSNDFIVQRFFSYPEHCLLLSLFLNGQSLKYWKQLENAFCDFYFEVRFTKYLSSTIKYAFIDYQRKKERREERNPVIFDMELNEENNQSFGEKYSPQSINDEVNASPNPEDLLDSISDESVFNSFSDLTITQKKILTYTYSMSYLDKEISRILSISPQAVSKSRNTALEKIRRRMSIIYPELFIEGRKIK</sequence>
<dbReference type="GO" id="GO:0006352">
    <property type="term" value="P:DNA-templated transcription initiation"/>
    <property type="evidence" value="ECO:0007669"/>
    <property type="project" value="InterPro"/>
</dbReference>
<dbReference type="RefSeq" id="WP_208918432.1">
    <property type="nucleotide sequence ID" value="NZ_LT840184.1"/>
</dbReference>
<dbReference type="EMBL" id="LT840184">
    <property type="protein sequence ID" value="SMF77983.1"/>
    <property type="molecule type" value="Genomic_DNA"/>
</dbReference>
<protein>
    <submittedName>
        <fullName evidence="1">RNA polymerase sigma factor, sigma-70 family</fullName>
    </submittedName>
</protein>
<dbReference type="Gene3D" id="1.20.140.160">
    <property type="match status" value="1"/>
</dbReference>
<dbReference type="Proteomes" id="UP000192940">
    <property type="component" value="Chromosome I"/>
</dbReference>
<dbReference type="AlphaFoldDB" id="A0A1X7H1J2"/>
<dbReference type="InterPro" id="IPR014284">
    <property type="entry name" value="RNA_pol_sigma-70_dom"/>
</dbReference>
<dbReference type="NCBIfam" id="TIGR02937">
    <property type="entry name" value="sigma70-ECF"/>
    <property type="match status" value="1"/>
</dbReference>
<dbReference type="GO" id="GO:0003700">
    <property type="term" value="F:DNA-binding transcription factor activity"/>
    <property type="evidence" value="ECO:0007669"/>
    <property type="project" value="InterPro"/>
</dbReference>
<accession>A0A1X7H1J2</accession>
<keyword evidence="2" id="KW-1185">Reference proteome</keyword>